<proteinExistence type="predicted"/>
<protein>
    <submittedName>
        <fullName evidence="2">DUF58 domain-containing protein</fullName>
    </submittedName>
</protein>
<evidence type="ECO:0000313" key="2">
    <source>
        <dbReference type="EMBL" id="MFI7589424.1"/>
    </source>
</evidence>
<dbReference type="PANTHER" id="PTHR34351">
    <property type="entry name" value="SLR1927 PROTEIN-RELATED"/>
    <property type="match status" value="1"/>
</dbReference>
<reference evidence="2 3" key="1">
    <citation type="submission" date="2024-10" db="EMBL/GenBank/DDBJ databases">
        <title>The Natural Products Discovery Center: Release of the First 8490 Sequenced Strains for Exploring Actinobacteria Biosynthetic Diversity.</title>
        <authorList>
            <person name="Kalkreuter E."/>
            <person name="Kautsar S.A."/>
            <person name="Yang D."/>
            <person name="Bader C.D."/>
            <person name="Teijaro C.N."/>
            <person name="Fluegel L."/>
            <person name="Davis C.M."/>
            <person name="Simpson J.R."/>
            <person name="Lauterbach L."/>
            <person name="Steele A.D."/>
            <person name="Gui C."/>
            <person name="Meng S."/>
            <person name="Li G."/>
            <person name="Viehrig K."/>
            <person name="Ye F."/>
            <person name="Su P."/>
            <person name="Kiefer A.F."/>
            <person name="Nichols A."/>
            <person name="Cepeda A.J."/>
            <person name="Yan W."/>
            <person name="Fan B."/>
            <person name="Jiang Y."/>
            <person name="Adhikari A."/>
            <person name="Zheng C.-J."/>
            <person name="Schuster L."/>
            <person name="Cowan T.M."/>
            <person name="Smanski M.J."/>
            <person name="Chevrette M.G."/>
            <person name="De Carvalho L.P.S."/>
            <person name="Shen B."/>
        </authorList>
    </citation>
    <scope>NUCLEOTIDE SEQUENCE [LARGE SCALE GENOMIC DNA]</scope>
    <source>
        <strain evidence="2 3">NPDC049639</strain>
    </source>
</reference>
<dbReference type="EMBL" id="JBITLV010000007">
    <property type="protein sequence ID" value="MFI7589424.1"/>
    <property type="molecule type" value="Genomic_DNA"/>
</dbReference>
<dbReference type="InterPro" id="IPR002881">
    <property type="entry name" value="DUF58"/>
</dbReference>
<gene>
    <name evidence="2" type="ORF">ACIB24_20360</name>
</gene>
<dbReference type="Proteomes" id="UP001612915">
    <property type="component" value="Unassembled WGS sequence"/>
</dbReference>
<evidence type="ECO:0000313" key="3">
    <source>
        <dbReference type="Proteomes" id="UP001612915"/>
    </source>
</evidence>
<organism evidence="2 3">
    <name type="scientific">Spongisporangium articulatum</name>
    <dbReference type="NCBI Taxonomy" id="3362603"/>
    <lineage>
        <taxon>Bacteria</taxon>
        <taxon>Bacillati</taxon>
        <taxon>Actinomycetota</taxon>
        <taxon>Actinomycetes</taxon>
        <taxon>Kineosporiales</taxon>
        <taxon>Kineosporiaceae</taxon>
        <taxon>Spongisporangium</taxon>
    </lineage>
</organism>
<evidence type="ECO:0000259" key="1">
    <source>
        <dbReference type="Pfam" id="PF01882"/>
    </source>
</evidence>
<comment type="caution">
    <text evidence="2">The sequence shown here is derived from an EMBL/GenBank/DDBJ whole genome shotgun (WGS) entry which is preliminary data.</text>
</comment>
<sequence length="472" mass="50261">MPASGPPRPSPGRRLLHRVRAELSGLTTRGRSFISAGVASAICAVLLGQADLLRVAVLLIALPLTCLVFLARTTYRMGLARAVEPLRVPAGSPLRVRLELQNLSRGSANVLLAEDSIPPALGTPTRFVLDRLASGRKVAVTYSLRAAVRGRYPVGPLTLRVSDPFGLCETSRAFSGTSAVTVVPQHWPLGELAGGGAWSGSGESQSRAAAVHGEDDAAIREYRDGDDLRRVHWRLTAKRNELMVRREEQPRQRKATVLLDSRVVAHRGPGWASSYEWAVRMATSAVLHLGQTQYAVRLLLGEPRPEGHAPGWTSPHSGNELNDLIDRLAVTTLQSDVHSLETDLELLRHSPDRLVVAVLGEISGSQLDALARLRVGGARCLAVLLHTAEWDVSVEREPTGGGAPGPARPDTAEVAEAVEALLGAGWLVAEAHPASTGTEVWAEAARLGDGWGAENVHGATGARTGTTVGGWN</sequence>
<dbReference type="RefSeq" id="WP_398284015.1">
    <property type="nucleotide sequence ID" value="NZ_JBITLV010000007.1"/>
</dbReference>
<feature type="domain" description="DUF58" evidence="1">
    <location>
        <begin position="219"/>
        <end position="380"/>
    </location>
</feature>
<accession>A0ABW8ASP9</accession>
<dbReference type="Pfam" id="PF01882">
    <property type="entry name" value="DUF58"/>
    <property type="match status" value="1"/>
</dbReference>
<dbReference type="PANTHER" id="PTHR34351:SF1">
    <property type="entry name" value="SLR1927 PROTEIN"/>
    <property type="match status" value="1"/>
</dbReference>
<name>A0ABW8ASP9_9ACTN</name>
<keyword evidence="3" id="KW-1185">Reference proteome</keyword>